<dbReference type="InterPro" id="IPR017850">
    <property type="entry name" value="Alkaline_phosphatase_core_sf"/>
</dbReference>
<feature type="compositionally biased region" description="Basic and acidic residues" evidence="1">
    <location>
        <begin position="520"/>
        <end position="534"/>
    </location>
</feature>
<evidence type="ECO:0000313" key="4">
    <source>
        <dbReference type="EMBL" id="MBK1876482.1"/>
    </source>
</evidence>
<feature type="region of interest" description="Disordered" evidence="1">
    <location>
        <begin position="520"/>
        <end position="542"/>
    </location>
</feature>
<reference evidence="4" key="1">
    <citation type="submission" date="2021-01" db="EMBL/GenBank/DDBJ databases">
        <title>Modified the classification status of verrucomicrobia.</title>
        <authorList>
            <person name="Feng X."/>
        </authorList>
    </citation>
    <scope>NUCLEOTIDE SEQUENCE</scope>
    <source>
        <strain evidence="4">KCTC 13126</strain>
    </source>
</reference>
<evidence type="ECO:0000259" key="3">
    <source>
        <dbReference type="Pfam" id="PF16347"/>
    </source>
</evidence>
<dbReference type="PANTHER" id="PTHR43108">
    <property type="entry name" value="N-ACETYLGLUCOSAMINE-6-SULFATASE FAMILY MEMBER"/>
    <property type="match status" value="1"/>
</dbReference>
<dbReference type="RefSeq" id="WP_200354699.1">
    <property type="nucleotide sequence ID" value="NZ_JAENIL010000009.1"/>
</dbReference>
<gene>
    <name evidence="4" type="ORF">JIN87_06345</name>
</gene>
<evidence type="ECO:0000313" key="5">
    <source>
        <dbReference type="Proteomes" id="UP000617628"/>
    </source>
</evidence>
<feature type="domain" description="N-sulphoglucosamine sulphohydrolase C-terminal" evidence="3">
    <location>
        <begin position="358"/>
        <end position="507"/>
    </location>
</feature>
<organism evidence="4 5">
    <name type="scientific">Pelagicoccus mobilis</name>
    <dbReference type="NCBI Taxonomy" id="415221"/>
    <lineage>
        <taxon>Bacteria</taxon>
        <taxon>Pseudomonadati</taxon>
        <taxon>Verrucomicrobiota</taxon>
        <taxon>Opitutia</taxon>
        <taxon>Puniceicoccales</taxon>
        <taxon>Pelagicoccaceae</taxon>
        <taxon>Pelagicoccus</taxon>
    </lineage>
</organism>
<dbReference type="CDD" id="cd16031">
    <property type="entry name" value="G6S_like"/>
    <property type="match status" value="1"/>
</dbReference>
<protein>
    <submittedName>
        <fullName evidence="4">Sulfatase</fullName>
    </submittedName>
</protein>
<dbReference type="AlphaFoldDB" id="A0A934RTB1"/>
<dbReference type="Pfam" id="PF16347">
    <property type="entry name" value="SGSH_C"/>
    <property type="match status" value="1"/>
</dbReference>
<evidence type="ECO:0000256" key="1">
    <source>
        <dbReference type="SAM" id="MobiDB-lite"/>
    </source>
</evidence>
<dbReference type="InterPro" id="IPR032506">
    <property type="entry name" value="SGSH_C"/>
</dbReference>
<keyword evidence="5" id="KW-1185">Reference proteome</keyword>
<dbReference type="PANTHER" id="PTHR43108:SF6">
    <property type="entry name" value="N-SULPHOGLUCOSAMINE SULPHOHYDROLASE"/>
    <property type="match status" value="1"/>
</dbReference>
<feature type="signal peptide" evidence="2">
    <location>
        <begin position="1"/>
        <end position="21"/>
    </location>
</feature>
<comment type="caution">
    <text evidence="4">The sequence shown here is derived from an EMBL/GenBank/DDBJ whole genome shotgun (WGS) entry which is preliminary data.</text>
</comment>
<feature type="chain" id="PRO_5036943865" evidence="2">
    <location>
        <begin position="22"/>
        <end position="542"/>
    </location>
</feature>
<keyword evidence="2" id="KW-0732">Signal</keyword>
<accession>A0A934RTB1</accession>
<dbReference type="PROSITE" id="PS51257">
    <property type="entry name" value="PROKAR_LIPOPROTEIN"/>
    <property type="match status" value="1"/>
</dbReference>
<evidence type="ECO:0000256" key="2">
    <source>
        <dbReference type="SAM" id="SignalP"/>
    </source>
</evidence>
<proteinExistence type="predicted"/>
<dbReference type="SUPFAM" id="SSF53649">
    <property type="entry name" value="Alkaline phosphatase-like"/>
    <property type="match status" value="1"/>
</dbReference>
<name>A0A934RTB1_9BACT</name>
<dbReference type="Gene3D" id="3.40.720.10">
    <property type="entry name" value="Alkaline Phosphatase, subunit A"/>
    <property type="match status" value="2"/>
</dbReference>
<dbReference type="Proteomes" id="UP000617628">
    <property type="component" value="Unassembled WGS sequence"/>
</dbReference>
<sequence>MRHLFAPIILLATVVACTLSAADKRPNILFIFTDDHAPHAIGAYSDWLKDVNPTPEIDKLAAQGMLFENSFCTNSICGPSRAVIQTGKHSHKNGFMNNGNSFDWNQQTFPKLLQKAGYQTAIYGKSHLKGKPQGYDDWAVLPGQGLYYNPDLITPKGKITVDGYCTDIVTDMAVNYLKNKRDEDKPFMLMVQHKAPHRNWMPAARHLNLYDDIEIPEPDTLFDKWEDNAPAARHQELEIDRHMHLNYDLFVDLTADFKDPEPTMSTDRSAWHNMQRMSPEQLKAWRDAYAPKDAAFHKANLSGKDLVRWKFQRYLKNYLRCIKGVDESVGRLVDTLEELDLDENTIVIYSSDQGFYLGDHGWYDKRWMYEESLKMPFIAKWPGVTKPGSVSKKMIQNLDYAETFLDVANTPIPDDMQGRSLVPLLKGKKPRDWRKSIYYHYYEYPATHMIPRHNGIRTERYKLINFYQFDEWEFYDLKNDPEELNNLYENPEFKKLIEEHKEKLNDIIAHYDDTSDRAVKPEEWQKRVRAEGHARKPRPEKK</sequence>
<dbReference type="EMBL" id="JAENIL010000009">
    <property type="protein sequence ID" value="MBK1876482.1"/>
    <property type="molecule type" value="Genomic_DNA"/>
</dbReference>